<evidence type="ECO:0000259" key="5">
    <source>
        <dbReference type="Pfam" id="PF01555"/>
    </source>
</evidence>
<evidence type="ECO:0000256" key="2">
    <source>
        <dbReference type="ARBA" id="ARBA00022603"/>
    </source>
</evidence>
<evidence type="ECO:0000313" key="8">
    <source>
        <dbReference type="Proteomes" id="UP000070539"/>
    </source>
</evidence>
<dbReference type="RefSeq" id="WP_066085684.1">
    <property type="nucleotide sequence ID" value="NZ_LRVM01000002.1"/>
</dbReference>
<proteinExistence type="inferred from homology"/>
<dbReference type="InterPro" id="IPR029063">
    <property type="entry name" value="SAM-dependent_MTases_sf"/>
</dbReference>
<dbReference type="InterPro" id="IPR009537">
    <property type="entry name" value="DUF1156"/>
</dbReference>
<comment type="similarity">
    <text evidence="1">Belongs to the N(4)/N(6)-methyltransferase family.</text>
</comment>
<evidence type="ECO:0000313" key="7">
    <source>
        <dbReference type="EMBL" id="KXL53884.1"/>
    </source>
</evidence>
<dbReference type="Gene3D" id="3.40.50.150">
    <property type="entry name" value="Vaccinia Virus protein VP39"/>
    <property type="match status" value="2"/>
</dbReference>
<keyword evidence="8" id="KW-1185">Reference proteome</keyword>
<name>A0A136WHF9_9FIRM</name>
<keyword evidence="2 7" id="KW-0489">Methyltransferase</keyword>
<comment type="caution">
    <text evidence="7">The sequence shown here is derived from an EMBL/GenBank/DDBJ whole genome shotgun (WGS) entry which is preliminary data.</text>
</comment>
<dbReference type="InterPro" id="IPR002941">
    <property type="entry name" value="DNA_methylase_N4/N6"/>
</dbReference>
<accession>A0A136WHF9</accession>
<dbReference type="EMBL" id="LRVM01000002">
    <property type="protein sequence ID" value="KXL53884.1"/>
    <property type="molecule type" value="Genomic_DNA"/>
</dbReference>
<evidence type="ECO:0000256" key="1">
    <source>
        <dbReference type="ARBA" id="ARBA00006594"/>
    </source>
</evidence>
<feature type="domain" description="DUF1156" evidence="6">
    <location>
        <begin position="16"/>
        <end position="62"/>
    </location>
</feature>
<dbReference type="OrthoDB" id="9773571at2"/>
<dbReference type="GO" id="GO:0003677">
    <property type="term" value="F:DNA binding"/>
    <property type="evidence" value="ECO:0007669"/>
    <property type="project" value="InterPro"/>
</dbReference>
<reference evidence="7 8" key="1">
    <citation type="submission" date="2016-01" db="EMBL/GenBank/DDBJ databases">
        <title>Genome sequence of Clostridium neopropionicum X4, DSM-3847.</title>
        <authorList>
            <person name="Poehlein A."/>
            <person name="Beck M.H."/>
            <person name="Bengelsdorf F.R."/>
            <person name="Daniel R."/>
            <person name="Duerre P."/>
        </authorList>
    </citation>
    <scope>NUCLEOTIDE SEQUENCE [LARGE SCALE GENOMIC DNA]</scope>
    <source>
        <strain evidence="7 8">DSM-3847</strain>
    </source>
</reference>
<sequence>MKFEKIPELTLIEKTIPIKAISELAKIEGNSKRPIYSIHKWWARRLSSVVRAIILAAFLPYDTTEETFWKAYYQSNDLSKFTVLDTFMGGGTCIVESKKMKAKVIGVDIDPLACFVTKKEIESYEGSNLNQEYNRVIKNVEKIVEKYYQTKVENDFFEVINFFWAYDVVCERCNEHIVAHPHYYLAKDKNSIIAFCKHCGKIEELPANRKRFKCKNCSKMTDIYRGSFKRGVSTCSKCGSSISVSSSVNGISDLKLFAIEYVSNGKRYYKSADDYDLDLYAKAQKEYLNLNRLLKIPQDIIPTSTSGDTRPQSHGYLQYKDLFNYRQLLTLGLLLDEILKTNDDNIREWLLLSFSDCLASNNVLCCYAYDYKKLTPLFGIHAYTVPSRVVENNVLGTSTLGRGTFKKTFQKMKRGKEYCQKPYEVEIDDKQKRKKVFTGEIINDSVAISVDDFYNLKGNTLILNQSSENLQEIKNNTIDVILTDPPYYDNLAYSELSAFYYVWIKKYIGFKHDSILDHSIFVTSVEQKSYEIYLQQLTNVFTQCYSKLKNEGIMIFSFHHNKVEAWTSLAQAIKKSSFKVTNVLPIRSEGNSAYHSSEESIKWDSIIVLRKNSKNIFIENDSWENKIEYCFNELQMKKCDVLSFYRSLKLKDYVNTCFKEDMTKDINEFFDEHQKEILDVFRAREDNNATDK</sequence>
<dbReference type="InterPro" id="IPR002052">
    <property type="entry name" value="DNA_methylase_N6_adenine_CS"/>
</dbReference>
<dbReference type="Pfam" id="PF06634">
    <property type="entry name" value="DUF1156"/>
    <property type="match status" value="1"/>
</dbReference>
<dbReference type="AlphaFoldDB" id="A0A136WHF9"/>
<evidence type="ECO:0000256" key="3">
    <source>
        <dbReference type="ARBA" id="ARBA00022679"/>
    </source>
</evidence>
<feature type="domain" description="DNA methylase N-4/N-6" evidence="5">
    <location>
        <begin position="478"/>
        <end position="629"/>
    </location>
</feature>
<dbReference type="SUPFAM" id="SSF53335">
    <property type="entry name" value="S-adenosyl-L-methionine-dependent methyltransferases"/>
    <property type="match status" value="2"/>
</dbReference>
<dbReference type="GO" id="GO:0009307">
    <property type="term" value="P:DNA restriction-modification system"/>
    <property type="evidence" value="ECO:0007669"/>
    <property type="project" value="UniProtKB-KW"/>
</dbReference>
<dbReference type="Pfam" id="PF01555">
    <property type="entry name" value="N6_N4_Mtase"/>
    <property type="match status" value="1"/>
</dbReference>
<evidence type="ECO:0000256" key="4">
    <source>
        <dbReference type="ARBA" id="ARBA00022747"/>
    </source>
</evidence>
<organism evidence="7 8">
    <name type="scientific">Anaerotignum neopropionicum</name>
    <dbReference type="NCBI Taxonomy" id="36847"/>
    <lineage>
        <taxon>Bacteria</taxon>
        <taxon>Bacillati</taxon>
        <taxon>Bacillota</taxon>
        <taxon>Clostridia</taxon>
        <taxon>Lachnospirales</taxon>
        <taxon>Anaerotignaceae</taxon>
        <taxon>Anaerotignum</taxon>
    </lineage>
</organism>
<dbReference type="GO" id="GO:0032259">
    <property type="term" value="P:methylation"/>
    <property type="evidence" value="ECO:0007669"/>
    <property type="project" value="UniProtKB-KW"/>
</dbReference>
<dbReference type="STRING" id="36847.CLNEO_11100"/>
<dbReference type="PROSITE" id="PS00092">
    <property type="entry name" value="N6_MTASE"/>
    <property type="match status" value="1"/>
</dbReference>
<keyword evidence="4" id="KW-0680">Restriction system</keyword>
<dbReference type="REBASE" id="149744">
    <property type="entry name" value="M.CneX4ORF11100P"/>
</dbReference>
<dbReference type="GO" id="GO:0008170">
    <property type="term" value="F:N-methyltransferase activity"/>
    <property type="evidence" value="ECO:0007669"/>
    <property type="project" value="InterPro"/>
</dbReference>
<dbReference type="Proteomes" id="UP000070539">
    <property type="component" value="Unassembled WGS sequence"/>
</dbReference>
<protein>
    <submittedName>
        <fullName evidence="7">DNA methylase</fullName>
    </submittedName>
</protein>
<evidence type="ECO:0000259" key="6">
    <source>
        <dbReference type="Pfam" id="PF06634"/>
    </source>
</evidence>
<gene>
    <name evidence="7" type="ORF">CLNEO_11100</name>
</gene>
<dbReference type="PATRIC" id="fig|36847.3.peg.1292"/>
<keyword evidence="3" id="KW-0808">Transferase</keyword>